<dbReference type="CDD" id="cd06260">
    <property type="entry name" value="DUF820-like"/>
    <property type="match status" value="1"/>
</dbReference>
<dbReference type="InterPro" id="IPR012296">
    <property type="entry name" value="Nuclease_put_TT1808"/>
</dbReference>
<sequence>MVLPHHDQKAPSNYAEYLAWGDQDRWELIEGVPFNMTPAPSTEHQTVISNLHGEFYQYLKGKACKSFVAPFDVRLFAEDKADEEIIDYVQPDISIICDKNKLDSKGCVGAPDLVVEVLSPSTAKKDRSEKLRLYRAAGVKEYWIIDPLNQTVEVYNQEEKQTTNIVARVYSKDDVLKVGIFEDCEIELKSVFDF</sequence>
<dbReference type="RefSeq" id="WP_038090299.1">
    <property type="nucleotide sequence ID" value="NZ_JMIR01000022.1"/>
</dbReference>
<accession>A0A074LJV1</accession>
<dbReference type="Gene3D" id="3.90.1570.10">
    <property type="entry name" value="tt1808, chain A"/>
    <property type="match status" value="1"/>
</dbReference>
<dbReference type="OrthoDB" id="9808428at2"/>
<dbReference type="eggNOG" id="COG4636">
    <property type="taxonomic scope" value="Bacteria"/>
</dbReference>
<gene>
    <name evidence="2" type="ORF">EL26_15290</name>
</gene>
<dbReference type="PANTHER" id="PTHR36558:SF1">
    <property type="entry name" value="RESTRICTION ENDONUCLEASE DOMAIN-CONTAINING PROTEIN-RELATED"/>
    <property type="match status" value="1"/>
</dbReference>
<proteinExistence type="predicted"/>
<dbReference type="InterPro" id="IPR008538">
    <property type="entry name" value="Uma2"/>
</dbReference>
<dbReference type="Proteomes" id="UP000027931">
    <property type="component" value="Unassembled WGS sequence"/>
</dbReference>
<dbReference type="Pfam" id="PF05685">
    <property type="entry name" value="Uma2"/>
    <property type="match status" value="1"/>
</dbReference>
<keyword evidence="3" id="KW-1185">Reference proteome</keyword>
<dbReference type="PANTHER" id="PTHR36558">
    <property type="entry name" value="GLR1098 PROTEIN"/>
    <property type="match status" value="1"/>
</dbReference>
<dbReference type="InterPro" id="IPR011335">
    <property type="entry name" value="Restrct_endonuc-II-like"/>
</dbReference>
<dbReference type="EMBL" id="JMIR01000022">
    <property type="protein sequence ID" value="KEO82441.1"/>
    <property type="molecule type" value="Genomic_DNA"/>
</dbReference>
<feature type="domain" description="Putative restriction endonuclease" evidence="1">
    <location>
        <begin position="15"/>
        <end position="163"/>
    </location>
</feature>
<organism evidence="2 3">
    <name type="scientific">Tumebacillus flagellatus</name>
    <dbReference type="NCBI Taxonomy" id="1157490"/>
    <lineage>
        <taxon>Bacteria</taxon>
        <taxon>Bacillati</taxon>
        <taxon>Bacillota</taxon>
        <taxon>Bacilli</taxon>
        <taxon>Bacillales</taxon>
        <taxon>Alicyclobacillaceae</taxon>
        <taxon>Tumebacillus</taxon>
    </lineage>
</organism>
<name>A0A074LJV1_9BACL</name>
<evidence type="ECO:0000259" key="1">
    <source>
        <dbReference type="Pfam" id="PF05685"/>
    </source>
</evidence>
<protein>
    <recommendedName>
        <fullName evidence="1">Putative restriction endonuclease domain-containing protein</fullName>
    </recommendedName>
</protein>
<evidence type="ECO:0000313" key="2">
    <source>
        <dbReference type="EMBL" id="KEO82441.1"/>
    </source>
</evidence>
<evidence type="ECO:0000313" key="3">
    <source>
        <dbReference type="Proteomes" id="UP000027931"/>
    </source>
</evidence>
<dbReference type="AlphaFoldDB" id="A0A074LJV1"/>
<reference evidence="2 3" key="1">
    <citation type="journal article" date="2013" name="Int. J. Syst. Evol. Microbiol.">
        <title>Tumebacillus flagellatus sp. nov., an alpha-amylase/pullulanase-producing bacterium isolated from cassava wastewater.</title>
        <authorList>
            <person name="Wang Q."/>
            <person name="Xie N."/>
            <person name="Qin Y."/>
            <person name="Shen N."/>
            <person name="Zhu J."/>
            <person name="Mi H."/>
            <person name="Huang R."/>
        </authorList>
    </citation>
    <scope>NUCLEOTIDE SEQUENCE [LARGE SCALE GENOMIC DNA]</scope>
    <source>
        <strain evidence="2 3">GST4</strain>
    </source>
</reference>
<comment type="caution">
    <text evidence="2">The sequence shown here is derived from an EMBL/GenBank/DDBJ whole genome shotgun (WGS) entry which is preliminary data.</text>
</comment>
<dbReference type="SUPFAM" id="SSF52980">
    <property type="entry name" value="Restriction endonuclease-like"/>
    <property type="match status" value="1"/>
</dbReference>